<feature type="transmembrane region" description="Helical" evidence="6">
    <location>
        <begin position="145"/>
        <end position="164"/>
    </location>
</feature>
<dbReference type="PANTHER" id="PTHR16056">
    <property type="entry name" value="REGULATOR OF MICROTUBULE DYNAMICS PROTEIN"/>
    <property type="match status" value="1"/>
</dbReference>
<dbReference type="InterPro" id="IPR011989">
    <property type="entry name" value="ARM-like"/>
</dbReference>
<evidence type="ECO:0000256" key="5">
    <source>
        <dbReference type="SAM" id="MobiDB-lite"/>
    </source>
</evidence>
<evidence type="ECO:0000256" key="3">
    <source>
        <dbReference type="ARBA" id="ARBA00006427"/>
    </source>
</evidence>
<dbReference type="PANTHER" id="PTHR16056:SF2">
    <property type="entry name" value="TESTIS-EXPRESSED PROTEIN 10"/>
    <property type="match status" value="1"/>
</dbReference>
<dbReference type="EMBL" id="RXIC02000021">
    <property type="protein sequence ID" value="KAB1219903.1"/>
    <property type="molecule type" value="Genomic_DNA"/>
</dbReference>
<dbReference type="SUPFAM" id="SSF48371">
    <property type="entry name" value="ARM repeat"/>
    <property type="match status" value="1"/>
</dbReference>
<feature type="domain" description="Pre-rRNA-processing protein Ipi1 N-terminal" evidence="7">
    <location>
        <begin position="146"/>
        <end position="208"/>
    </location>
</feature>
<dbReference type="InterPro" id="IPR057949">
    <property type="entry name" value="TPR_TEX10"/>
</dbReference>
<comment type="similarity">
    <text evidence="3">Belongs to the IPI1/TEX10 family.</text>
</comment>
<evidence type="ECO:0000256" key="1">
    <source>
        <dbReference type="ARBA" id="ARBA00004604"/>
    </source>
</evidence>
<dbReference type="Proteomes" id="UP000516437">
    <property type="component" value="Chromosome 3"/>
</dbReference>
<dbReference type="OrthoDB" id="361362at2759"/>
<comment type="caution">
    <text evidence="9">The sequence shown here is derived from an EMBL/GenBank/DDBJ whole genome shotgun (WGS) entry which is preliminary data.</text>
</comment>
<dbReference type="Gene3D" id="1.25.10.10">
    <property type="entry name" value="Leucine-rich Repeat Variant"/>
    <property type="match status" value="1"/>
</dbReference>
<dbReference type="Pfam" id="PF25781">
    <property type="entry name" value="TPR_TEX10"/>
    <property type="match status" value="1"/>
</dbReference>
<gene>
    <name evidence="9" type="ORF">CJ030_MR3G009545</name>
</gene>
<evidence type="ECO:0000256" key="2">
    <source>
        <dbReference type="ARBA" id="ARBA00004642"/>
    </source>
</evidence>
<keyword evidence="10" id="KW-1185">Reference proteome</keyword>
<protein>
    <submittedName>
        <fullName evidence="9">Testis-expressed sequence 10 protein</fullName>
    </submittedName>
</protein>
<feature type="domain" description="TEX10-like TPR repeats" evidence="8">
    <location>
        <begin position="419"/>
        <end position="710"/>
    </location>
</feature>
<dbReference type="InterPro" id="IPR016024">
    <property type="entry name" value="ARM-type_fold"/>
</dbReference>
<reference evidence="9 10" key="1">
    <citation type="journal article" date="2019" name="Plant Biotechnol. J.">
        <title>The red bayberry genome and genetic basis of sex determination.</title>
        <authorList>
            <person name="Jia H.M."/>
            <person name="Jia H.J."/>
            <person name="Cai Q.L."/>
            <person name="Wang Y."/>
            <person name="Zhao H.B."/>
            <person name="Yang W.F."/>
            <person name="Wang G.Y."/>
            <person name="Li Y.H."/>
            <person name="Zhan D.L."/>
            <person name="Shen Y.T."/>
            <person name="Niu Q.F."/>
            <person name="Chang L."/>
            <person name="Qiu J."/>
            <person name="Zhao L."/>
            <person name="Xie H.B."/>
            <person name="Fu W.Y."/>
            <person name="Jin J."/>
            <person name="Li X.W."/>
            <person name="Jiao Y."/>
            <person name="Zhou C.C."/>
            <person name="Tu T."/>
            <person name="Chai C.Y."/>
            <person name="Gao J.L."/>
            <person name="Fan L.J."/>
            <person name="van de Weg E."/>
            <person name="Wang J.Y."/>
            <person name="Gao Z.S."/>
        </authorList>
    </citation>
    <scope>NUCLEOTIDE SEQUENCE [LARGE SCALE GENOMIC DNA]</scope>
    <source>
        <tissue evidence="9">Leaves</tissue>
    </source>
</reference>
<keyword evidence="6" id="KW-0472">Membrane</keyword>
<organism evidence="9 10">
    <name type="scientific">Morella rubra</name>
    <name type="common">Chinese bayberry</name>
    <dbReference type="NCBI Taxonomy" id="262757"/>
    <lineage>
        <taxon>Eukaryota</taxon>
        <taxon>Viridiplantae</taxon>
        <taxon>Streptophyta</taxon>
        <taxon>Embryophyta</taxon>
        <taxon>Tracheophyta</taxon>
        <taxon>Spermatophyta</taxon>
        <taxon>Magnoliopsida</taxon>
        <taxon>eudicotyledons</taxon>
        <taxon>Gunneridae</taxon>
        <taxon>Pentapetalae</taxon>
        <taxon>rosids</taxon>
        <taxon>fabids</taxon>
        <taxon>Fagales</taxon>
        <taxon>Myricaceae</taxon>
        <taxon>Morella</taxon>
    </lineage>
</organism>
<accession>A0A6A1W4Q9</accession>
<evidence type="ECO:0000313" key="9">
    <source>
        <dbReference type="EMBL" id="KAB1219903.1"/>
    </source>
</evidence>
<dbReference type="AlphaFoldDB" id="A0A6A1W4Q9"/>
<keyword evidence="6" id="KW-0812">Transmembrane</keyword>
<dbReference type="FunFam" id="1.25.10.10:FF:000348">
    <property type="entry name" value="uncharacterized protein LOC106763108 isoform X2"/>
    <property type="match status" value="1"/>
</dbReference>
<proteinExistence type="inferred from homology"/>
<dbReference type="GO" id="GO:0005634">
    <property type="term" value="C:nucleus"/>
    <property type="evidence" value="ECO:0007669"/>
    <property type="project" value="UniProtKB-SubCell"/>
</dbReference>
<feature type="region of interest" description="Disordered" evidence="5">
    <location>
        <begin position="1"/>
        <end position="35"/>
    </location>
</feature>
<comment type="subcellular location">
    <subcellularLocation>
        <location evidence="1">Nucleus</location>
        <location evidence="1">Nucleolus</location>
    </subcellularLocation>
    <subcellularLocation>
        <location evidence="2">Nucleus</location>
        <location evidence="2">Nucleoplasm</location>
    </subcellularLocation>
</comment>
<evidence type="ECO:0000313" key="10">
    <source>
        <dbReference type="Proteomes" id="UP000516437"/>
    </source>
</evidence>
<evidence type="ECO:0000259" key="8">
    <source>
        <dbReference type="Pfam" id="PF25781"/>
    </source>
</evidence>
<evidence type="ECO:0000256" key="4">
    <source>
        <dbReference type="ARBA" id="ARBA00023242"/>
    </source>
</evidence>
<keyword evidence="4" id="KW-0539">Nucleus</keyword>
<evidence type="ECO:0000256" key="6">
    <source>
        <dbReference type="SAM" id="Phobius"/>
    </source>
</evidence>
<dbReference type="Pfam" id="PF12333">
    <property type="entry name" value="Ipi1_N"/>
    <property type="match status" value="1"/>
</dbReference>
<name>A0A6A1W4Q9_9ROSI</name>
<keyword evidence="6" id="KW-1133">Transmembrane helix</keyword>
<sequence length="742" mass="84306">MKCSKASSKKQQKRGVDFKKIKRKIGKKLPPPKNAMNTEIKSKAIILPEQSVASEKEGLAVNKKGLTLKELLQQTSHHNSKVRRDALMGIKDLFLKHPTELRLHKYAVIEKLRERIGDDDKVVRETLYQLFKSVIFPRCKEDNQGLFISLIMAYIFNAMTHLTIDIRLMAFKFLDLVVQNYSPCFILYAEKILQSYEDILRKNQFYLQDKGKLKNVLSGLVRCLLLVPCNDREADSCEKNDAGQVMLHAFEPDLLTGSSRFPLIIKKLKDVLQFYGGWNYLIIVDEEATGSVSPQSYAPAFKKICSGTRFGRAIWETNILSLLPFLPKLISQVARNWSFRLLQAFTKTFKDCHSESSLKMACLSTIEDMIILKGGVCLDSSDPEILDHQNCLDKRTYSIADPARLCCVCNFAWDRNICYGPFVMLPRDSQELSLCCLYYFANLDSPLLKSIASCCLSRDLEPFILFRIVEVLHSAYTAGHIRITDHICFFIILLSSFKVFPETIDPVSENDTKITNRGTFKSVTSVVCANLLQIGNSSLVFQILEKVTLGQVPSLDNACAMLRMLAVMDCKPSRLSEQSIITLSTFLPGYLIDVVQEYLIDVVQCIPEAHDKPNTYVPALRYYLLPCFFLFDRSRKLLALVLKTMGSLITESSSLLFSPKHMQLSTDCSSRINAIVSILVLMYKEVKVQKNLSSHKADVDHILQKILSLQVGFYTLSMNLAPHKPYCSIYAKLQHVLHINWL</sequence>
<evidence type="ECO:0000259" key="7">
    <source>
        <dbReference type="Pfam" id="PF12333"/>
    </source>
</evidence>
<dbReference type="InterPro" id="IPR024679">
    <property type="entry name" value="Ipi1_N"/>
</dbReference>